<dbReference type="InterPro" id="IPR013083">
    <property type="entry name" value="Znf_RING/FYVE/PHD"/>
</dbReference>
<dbReference type="GO" id="GO:0016567">
    <property type="term" value="P:protein ubiquitination"/>
    <property type="evidence" value="ECO:0007669"/>
    <property type="project" value="TreeGrafter"/>
</dbReference>
<dbReference type="AlphaFoldDB" id="A0A6C0ASY2"/>
<dbReference type="GO" id="GO:0061630">
    <property type="term" value="F:ubiquitin protein ligase activity"/>
    <property type="evidence" value="ECO:0007669"/>
    <property type="project" value="TreeGrafter"/>
</dbReference>
<dbReference type="GO" id="GO:0008270">
    <property type="term" value="F:zinc ion binding"/>
    <property type="evidence" value="ECO:0007669"/>
    <property type="project" value="UniProtKB-KW"/>
</dbReference>
<protein>
    <recommendedName>
        <fullName evidence="5">RING-type domain-containing protein</fullName>
    </recommendedName>
</protein>
<evidence type="ECO:0000256" key="4">
    <source>
        <dbReference type="SAM" id="MobiDB-lite"/>
    </source>
</evidence>
<dbReference type="PANTHER" id="PTHR45969:SF69">
    <property type="entry name" value="FINGER DOMAIN PROTEIN, PUTATIVE (AFU_ORTHOLOGUE AFUA_3G12190)-RELATED"/>
    <property type="match status" value="1"/>
</dbReference>
<dbReference type="SUPFAM" id="SSF57850">
    <property type="entry name" value="RING/U-box"/>
    <property type="match status" value="1"/>
</dbReference>
<dbReference type="PANTHER" id="PTHR45969">
    <property type="entry name" value="RING ZINC FINGER PROTEIN-RELATED"/>
    <property type="match status" value="1"/>
</dbReference>
<dbReference type="Pfam" id="PF13639">
    <property type="entry name" value="zf-RING_2"/>
    <property type="match status" value="1"/>
</dbReference>
<evidence type="ECO:0000256" key="3">
    <source>
        <dbReference type="ARBA" id="ARBA00022833"/>
    </source>
</evidence>
<dbReference type="SMART" id="SM00184">
    <property type="entry name" value="RING"/>
    <property type="match status" value="1"/>
</dbReference>
<dbReference type="PROSITE" id="PS50089">
    <property type="entry name" value="ZF_RING_2"/>
    <property type="match status" value="1"/>
</dbReference>
<feature type="compositionally biased region" description="Low complexity" evidence="4">
    <location>
        <begin position="535"/>
        <end position="548"/>
    </location>
</feature>
<feature type="domain" description="RING-type" evidence="5">
    <location>
        <begin position="629"/>
        <end position="670"/>
    </location>
</feature>
<dbReference type="Gene3D" id="3.30.40.10">
    <property type="entry name" value="Zinc/RING finger domain, C3HC4 (zinc finger)"/>
    <property type="match status" value="1"/>
</dbReference>
<feature type="compositionally biased region" description="Low complexity" evidence="4">
    <location>
        <begin position="569"/>
        <end position="598"/>
    </location>
</feature>
<evidence type="ECO:0000313" key="6">
    <source>
        <dbReference type="EMBL" id="QHS83027.1"/>
    </source>
</evidence>
<dbReference type="InterPro" id="IPR001841">
    <property type="entry name" value="Znf_RING"/>
</dbReference>
<proteinExistence type="predicted"/>
<sequence>MTRTMCCDGQKALDTAYGAARCAWLSFASIVLIPAHIARNAALAVLLPCDCEGDGPCMAPYHMAAHVPITWVLLLCAGMSGCIVYGPWTTHLVQEAAADARLHTQSDVAVDAWRAWTGGKRAAFYAAAAPQGQMQAACMQYPLAPSAVLTTAQQDPPYASLQTMGLYDAVRDSVGGGVMALNGGTAAWTAELHAPRAATPAPRAPSLPWVDAPLHQGVALRVAFVEQYRGIGACSAALAAGAAIRVAVPRVVYVQTAEPLPGTRGARTDGAHAYTFVPRAVCLPVTPRPLDGAMALQYGTTCAAPALHSALTSSPSSAVRRAVQDAVPSVWSLCLEEHRAWNATTGAWGAPMALAGYPGPLCADGVEHVRVTAFPAAAPFTAVQQAAAAGSAKLHAVYNTSAHVAALCILCIATGALYIMASQCAVCEFAVAQRRVAHDLRESWHDYSLRAAPLAVWCPWQCCGPCDEFAYSYSYETFIVRVVRKHKTRVEEARAAERTAAAAREAERRAAAVAATQAQRAAVGSAPTPSVTASAQAVAPTRPAPTVASMRPAPTVASMRPAPTVASMRPAPTVAPTRPASAVIRPSATASDAATARAPPLPCDTACPPSATSDTNEADSAAARPSASCIICMDVMHDKDARTLGCGHVFHAACINRWLRQPLTSCPICRG</sequence>
<accession>A0A6C0ASY2</accession>
<evidence type="ECO:0000259" key="5">
    <source>
        <dbReference type="PROSITE" id="PS50089"/>
    </source>
</evidence>
<evidence type="ECO:0000256" key="1">
    <source>
        <dbReference type="ARBA" id="ARBA00022723"/>
    </source>
</evidence>
<keyword evidence="2" id="KW-0863">Zinc-finger</keyword>
<reference evidence="6" key="1">
    <citation type="journal article" date="2020" name="Nature">
        <title>Giant virus diversity and host interactions through global metagenomics.</title>
        <authorList>
            <person name="Schulz F."/>
            <person name="Roux S."/>
            <person name="Paez-Espino D."/>
            <person name="Jungbluth S."/>
            <person name="Walsh D.A."/>
            <person name="Denef V.J."/>
            <person name="McMahon K.D."/>
            <person name="Konstantinidis K.T."/>
            <person name="Eloe-Fadrosh E.A."/>
            <person name="Kyrpides N.C."/>
            <person name="Woyke T."/>
        </authorList>
    </citation>
    <scope>NUCLEOTIDE SEQUENCE</scope>
    <source>
        <strain evidence="6">GVMAG-S-1103017-74</strain>
    </source>
</reference>
<keyword evidence="3" id="KW-0862">Zinc</keyword>
<dbReference type="CDD" id="cd16448">
    <property type="entry name" value="RING-H2"/>
    <property type="match status" value="1"/>
</dbReference>
<organism evidence="6">
    <name type="scientific">viral metagenome</name>
    <dbReference type="NCBI Taxonomy" id="1070528"/>
    <lineage>
        <taxon>unclassified sequences</taxon>
        <taxon>metagenomes</taxon>
        <taxon>organismal metagenomes</taxon>
    </lineage>
</organism>
<name>A0A6C0ASY2_9ZZZZ</name>
<dbReference type="EMBL" id="MN740864">
    <property type="protein sequence ID" value="QHS83027.1"/>
    <property type="molecule type" value="Genomic_DNA"/>
</dbReference>
<feature type="region of interest" description="Disordered" evidence="4">
    <location>
        <begin position="520"/>
        <end position="620"/>
    </location>
</feature>
<keyword evidence="1" id="KW-0479">Metal-binding</keyword>
<evidence type="ECO:0000256" key="2">
    <source>
        <dbReference type="ARBA" id="ARBA00022771"/>
    </source>
</evidence>